<dbReference type="InterPro" id="IPR036397">
    <property type="entry name" value="RNaseH_sf"/>
</dbReference>
<keyword evidence="5" id="KW-0479">Metal-binding</keyword>
<dbReference type="AlphaFoldDB" id="A0A559M843"/>
<dbReference type="GO" id="GO:0043137">
    <property type="term" value="P:DNA replication, removal of RNA primer"/>
    <property type="evidence" value="ECO:0007669"/>
    <property type="project" value="TreeGrafter"/>
</dbReference>
<evidence type="ECO:0000256" key="5">
    <source>
        <dbReference type="ARBA" id="ARBA00022723"/>
    </source>
</evidence>
<evidence type="ECO:0000259" key="9">
    <source>
        <dbReference type="PROSITE" id="PS50879"/>
    </source>
</evidence>
<dbReference type="PROSITE" id="PS50879">
    <property type="entry name" value="RNASE_H_1"/>
    <property type="match status" value="1"/>
</dbReference>
<dbReference type="CDD" id="cd13934">
    <property type="entry name" value="RNase_H_Dikarya_like"/>
    <property type="match status" value="1"/>
</dbReference>
<keyword evidence="6" id="KW-0255">Endonuclease</keyword>
<accession>A0A559M843</accession>
<dbReference type="EC" id="3.1.26.4" evidence="3"/>
<dbReference type="InterPro" id="IPR002156">
    <property type="entry name" value="RNaseH_domain"/>
</dbReference>
<dbReference type="SUPFAM" id="SSF53098">
    <property type="entry name" value="Ribonuclease H-like"/>
    <property type="match status" value="1"/>
</dbReference>
<evidence type="ECO:0000313" key="11">
    <source>
        <dbReference type="Proteomes" id="UP000315522"/>
    </source>
</evidence>
<comment type="caution">
    <text evidence="10">The sequence shown here is derived from an EMBL/GenBank/DDBJ whole genome shotgun (WGS) entry which is preliminary data.</text>
</comment>
<evidence type="ECO:0000256" key="4">
    <source>
        <dbReference type="ARBA" id="ARBA00022722"/>
    </source>
</evidence>
<proteinExistence type="inferred from homology"/>
<evidence type="ECO:0000256" key="8">
    <source>
        <dbReference type="SAM" id="MobiDB-lite"/>
    </source>
</evidence>
<reference evidence="10 11" key="1">
    <citation type="submission" date="2018-05" db="EMBL/GenBank/DDBJ databases">
        <title>Genome sequencing and assembly of the regulated plant pathogen Lachnellula willkommii and related sister species for the development of diagnostic species identification markers.</title>
        <authorList>
            <person name="Giroux E."/>
            <person name="Bilodeau G."/>
        </authorList>
    </citation>
    <scope>NUCLEOTIDE SEQUENCE [LARGE SCALE GENOMIC DNA]</scope>
    <source>
        <strain evidence="10 11">CBS 172.35</strain>
    </source>
</reference>
<evidence type="ECO:0000313" key="10">
    <source>
        <dbReference type="EMBL" id="TVY89112.1"/>
    </source>
</evidence>
<evidence type="ECO:0000256" key="3">
    <source>
        <dbReference type="ARBA" id="ARBA00012180"/>
    </source>
</evidence>
<name>A0A559M843_9HELO</name>
<dbReference type="GO" id="GO:0004523">
    <property type="term" value="F:RNA-DNA hybrid ribonuclease activity"/>
    <property type="evidence" value="ECO:0007669"/>
    <property type="project" value="UniProtKB-EC"/>
</dbReference>
<dbReference type="InterPro" id="IPR050092">
    <property type="entry name" value="RNase_H"/>
</dbReference>
<dbReference type="PANTHER" id="PTHR10642:SF26">
    <property type="entry name" value="RIBONUCLEASE H1"/>
    <property type="match status" value="1"/>
</dbReference>
<keyword evidence="7" id="KW-0378">Hydrolase</keyword>
<dbReference type="Gene3D" id="3.30.420.10">
    <property type="entry name" value="Ribonuclease H-like superfamily/Ribonuclease H"/>
    <property type="match status" value="1"/>
</dbReference>
<dbReference type="PANTHER" id="PTHR10642">
    <property type="entry name" value="RIBONUCLEASE H1"/>
    <property type="match status" value="1"/>
</dbReference>
<feature type="region of interest" description="Disordered" evidence="8">
    <location>
        <begin position="37"/>
        <end position="76"/>
    </location>
</feature>
<organism evidence="10 11">
    <name type="scientific">Lachnellula willkommii</name>
    <dbReference type="NCBI Taxonomy" id="215461"/>
    <lineage>
        <taxon>Eukaryota</taxon>
        <taxon>Fungi</taxon>
        <taxon>Dikarya</taxon>
        <taxon>Ascomycota</taxon>
        <taxon>Pezizomycotina</taxon>
        <taxon>Leotiomycetes</taxon>
        <taxon>Helotiales</taxon>
        <taxon>Lachnaceae</taxon>
        <taxon>Lachnellula</taxon>
    </lineage>
</organism>
<evidence type="ECO:0000256" key="7">
    <source>
        <dbReference type="ARBA" id="ARBA00022801"/>
    </source>
</evidence>
<dbReference type="Pfam" id="PF00075">
    <property type="entry name" value="RNase_H"/>
    <property type="match status" value="1"/>
</dbReference>
<gene>
    <name evidence="10" type="primary">Rnaseh1</name>
    <name evidence="10" type="ORF">LAWI1_G008294</name>
</gene>
<evidence type="ECO:0000256" key="1">
    <source>
        <dbReference type="ARBA" id="ARBA00000077"/>
    </source>
</evidence>
<dbReference type="GO" id="GO:0003676">
    <property type="term" value="F:nucleic acid binding"/>
    <property type="evidence" value="ECO:0007669"/>
    <property type="project" value="InterPro"/>
</dbReference>
<evidence type="ECO:0000256" key="2">
    <source>
        <dbReference type="ARBA" id="ARBA00005300"/>
    </source>
</evidence>
<dbReference type="GO" id="GO:0046872">
    <property type="term" value="F:metal ion binding"/>
    <property type="evidence" value="ECO:0007669"/>
    <property type="project" value="UniProtKB-KW"/>
</dbReference>
<comment type="catalytic activity">
    <reaction evidence="1">
        <text>Endonucleolytic cleavage to 5'-phosphomonoester.</text>
        <dbReference type="EC" id="3.1.26.4"/>
    </reaction>
</comment>
<sequence length="359" mass="39378">MSLPQPPKEEVDFLPDGRPVCFDHWLRVCHTCGFDFTGDGSADEESDEDESYEIDDQDGSQGFGSVNEDGDADEEEDDHRVFVLVGGAARFTPQWDEQILGPANTFRIEKDYKNPPKPLPLSSISTYHCPTCQLTWLVGEEGEEAARSHPSHHTYSPFYAGTDRSLLVFTDGACSGNGTPNARGGLGVFFGPGSKFNFAEPLSESGVHTSQKAELAAVARALQTIKFQVPQARHIMVKNAEGGHDPRAVSDVLGLRIIVVTDSSYIVEGMCSHFSDWTENKEGVLVNKAGKAVENFKGFLRLKSEVQALSMIGVQVVYYLVSREENKEADTLAKGSIISRGEMEFADIGFAEMGFYETE</sequence>
<feature type="compositionally biased region" description="Acidic residues" evidence="8">
    <location>
        <begin position="41"/>
        <end position="58"/>
    </location>
</feature>
<protein>
    <recommendedName>
        <fullName evidence="3">ribonuclease H</fullName>
        <ecNumber evidence="3">3.1.26.4</ecNumber>
    </recommendedName>
</protein>
<feature type="domain" description="RNase H type-1" evidence="9">
    <location>
        <begin position="162"/>
        <end position="338"/>
    </location>
</feature>
<dbReference type="EMBL" id="QGML01001406">
    <property type="protein sequence ID" value="TVY89112.1"/>
    <property type="molecule type" value="Genomic_DNA"/>
</dbReference>
<comment type="similarity">
    <text evidence="2">Belongs to the RNase H family.</text>
</comment>
<evidence type="ECO:0000256" key="6">
    <source>
        <dbReference type="ARBA" id="ARBA00022759"/>
    </source>
</evidence>
<keyword evidence="11" id="KW-1185">Reference proteome</keyword>
<dbReference type="InterPro" id="IPR012337">
    <property type="entry name" value="RNaseH-like_sf"/>
</dbReference>
<dbReference type="Proteomes" id="UP000315522">
    <property type="component" value="Unassembled WGS sequence"/>
</dbReference>
<keyword evidence="4" id="KW-0540">Nuclease</keyword>